<proteinExistence type="predicted"/>
<evidence type="ECO:0000313" key="1">
    <source>
        <dbReference type="EMBL" id="KIO05544.1"/>
    </source>
</evidence>
<sequence length="82" mass="8991">MAGAMMLTLVEAAGVLKWTRVIGCRQASLAPTLPLILSPHHSEICLPLFLVVLTLCVLQCIQQYNTKPSGRPWTPLEEASYV</sequence>
<name>A0A0C3PCR6_PISTI</name>
<dbReference type="HOGENOM" id="CLU_2559209_0_0_1"/>
<dbReference type="Proteomes" id="UP000054217">
    <property type="component" value="Unassembled WGS sequence"/>
</dbReference>
<reference evidence="2" key="2">
    <citation type="submission" date="2015-01" db="EMBL/GenBank/DDBJ databases">
        <title>Evolutionary Origins and Diversification of the Mycorrhizal Mutualists.</title>
        <authorList>
            <consortium name="DOE Joint Genome Institute"/>
            <consortium name="Mycorrhizal Genomics Consortium"/>
            <person name="Kohler A."/>
            <person name="Kuo A."/>
            <person name="Nagy L.G."/>
            <person name="Floudas D."/>
            <person name="Copeland A."/>
            <person name="Barry K.W."/>
            <person name="Cichocki N."/>
            <person name="Veneault-Fourrey C."/>
            <person name="LaButti K."/>
            <person name="Lindquist E.A."/>
            <person name="Lipzen A."/>
            <person name="Lundell T."/>
            <person name="Morin E."/>
            <person name="Murat C."/>
            <person name="Riley R."/>
            <person name="Ohm R."/>
            <person name="Sun H."/>
            <person name="Tunlid A."/>
            <person name="Henrissat B."/>
            <person name="Grigoriev I.V."/>
            <person name="Hibbett D.S."/>
            <person name="Martin F."/>
        </authorList>
    </citation>
    <scope>NUCLEOTIDE SEQUENCE [LARGE SCALE GENOMIC DNA]</scope>
    <source>
        <strain evidence="2">Marx 270</strain>
    </source>
</reference>
<dbReference type="InParanoid" id="A0A0C3PCR6"/>
<reference evidence="1 2" key="1">
    <citation type="submission" date="2014-04" db="EMBL/GenBank/DDBJ databases">
        <authorList>
            <consortium name="DOE Joint Genome Institute"/>
            <person name="Kuo A."/>
            <person name="Kohler A."/>
            <person name="Costa M.D."/>
            <person name="Nagy L.G."/>
            <person name="Floudas D."/>
            <person name="Copeland A."/>
            <person name="Barry K.W."/>
            <person name="Cichocki N."/>
            <person name="Veneault-Fourrey C."/>
            <person name="LaButti K."/>
            <person name="Lindquist E.A."/>
            <person name="Lipzen A."/>
            <person name="Lundell T."/>
            <person name="Morin E."/>
            <person name="Murat C."/>
            <person name="Sun H."/>
            <person name="Tunlid A."/>
            <person name="Henrissat B."/>
            <person name="Grigoriev I.V."/>
            <person name="Hibbett D.S."/>
            <person name="Martin F."/>
            <person name="Nordberg H.P."/>
            <person name="Cantor M.N."/>
            <person name="Hua S.X."/>
        </authorList>
    </citation>
    <scope>NUCLEOTIDE SEQUENCE [LARGE SCALE GENOMIC DNA]</scope>
    <source>
        <strain evidence="1 2">Marx 270</strain>
    </source>
</reference>
<dbReference type="EMBL" id="KN831966">
    <property type="protein sequence ID" value="KIO05544.1"/>
    <property type="molecule type" value="Genomic_DNA"/>
</dbReference>
<evidence type="ECO:0000313" key="2">
    <source>
        <dbReference type="Proteomes" id="UP000054217"/>
    </source>
</evidence>
<organism evidence="1 2">
    <name type="scientific">Pisolithus tinctorius Marx 270</name>
    <dbReference type="NCBI Taxonomy" id="870435"/>
    <lineage>
        <taxon>Eukaryota</taxon>
        <taxon>Fungi</taxon>
        <taxon>Dikarya</taxon>
        <taxon>Basidiomycota</taxon>
        <taxon>Agaricomycotina</taxon>
        <taxon>Agaricomycetes</taxon>
        <taxon>Agaricomycetidae</taxon>
        <taxon>Boletales</taxon>
        <taxon>Sclerodermatineae</taxon>
        <taxon>Pisolithaceae</taxon>
        <taxon>Pisolithus</taxon>
    </lineage>
</organism>
<gene>
    <name evidence="1" type="ORF">M404DRAFT_512010</name>
</gene>
<accession>A0A0C3PCR6</accession>
<keyword evidence="2" id="KW-1185">Reference proteome</keyword>
<protein>
    <submittedName>
        <fullName evidence="1">Uncharacterized protein</fullName>
    </submittedName>
</protein>
<dbReference type="AlphaFoldDB" id="A0A0C3PCR6"/>